<dbReference type="PROSITE" id="PS51553">
    <property type="entry name" value="GMPS_ATP_PPASE"/>
    <property type="match status" value="1"/>
</dbReference>
<dbReference type="PROSITE" id="PS51273">
    <property type="entry name" value="GATASE_TYPE_1"/>
    <property type="match status" value="1"/>
</dbReference>
<dbReference type="SUPFAM" id="SSF52317">
    <property type="entry name" value="Class I glutamine amidotransferase-like"/>
    <property type="match status" value="1"/>
</dbReference>
<dbReference type="NCBIfam" id="TIGR00884">
    <property type="entry name" value="guaA_Cterm"/>
    <property type="match status" value="1"/>
</dbReference>
<evidence type="ECO:0000256" key="5">
    <source>
        <dbReference type="ARBA" id="ARBA00022749"/>
    </source>
</evidence>
<dbReference type="InterPro" id="IPR001674">
    <property type="entry name" value="GMP_synth_C"/>
</dbReference>
<dbReference type="PANTHER" id="PTHR11922">
    <property type="entry name" value="GMP SYNTHASE-RELATED"/>
    <property type="match status" value="1"/>
</dbReference>
<dbReference type="UniPathway" id="UPA00189">
    <property type="reaction ID" value="UER00296"/>
</dbReference>
<evidence type="ECO:0000256" key="8">
    <source>
        <dbReference type="ARBA" id="ARBA00022962"/>
    </source>
</evidence>
<comment type="pathway">
    <text evidence="1">Purine metabolism; GMP biosynthesis; GMP from XMP (L-Gln route): step 1/1.</text>
</comment>
<evidence type="ECO:0000256" key="2">
    <source>
        <dbReference type="ARBA" id="ARBA00012746"/>
    </source>
</evidence>
<dbReference type="Gene3D" id="3.40.50.620">
    <property type="entry name" value="HUPs"/>
    <property type="match status" value="1"/>
</dbReference>
<dbReference type="InterPro" id="IPR022955">
    <property type="entry name" value="GMP_synthase"/>
</dbReference>
<dbReference type="InterPro" id="IPR014729">
    <property type="entry name" value="Rossmann-like_a/b/a_fold"/>
</dbReference>
<dbReference type="GO" id="GO:0005524">
    <property type="term" value="F:ATP binding"/>
    <property type="evidence" value="ECO:0007669"/>
    <property type="project" value="UniProtKB-KW"/>
</dbReference>
<dbReference type="Pfam" id="PF00117">
    <property type="entry name" value="GATase"/>
    <property type="match status" value="1"/>
</dbReference>
<dbReference type="FunFam" id="3.40.50.620:FF:000001">
    <property type="entry name" value="GMP synthase [glutamine-hydrolyzing]"/>
    <property type="match status" value="1"/>
</dbReference>
<dbReference type="CDD" id="cd01997">
    <property type="entry name" value="GMP_synthase_C"/>
    <property type="match status" value="1"/>
</dbReference>
<dbReference type="GO" id="GO:0003921">
    <property type="term" value="F:GMP synthase activity"/>
    <property type="evidence" value="ECO:0007669"/>
    <property type="project" value="InterPro"/>
</dbReference>
<dbReference type="CDD" id="cd01742">
    <property type="entry name" value="GATase1_GMP_Synthase"/>
    <property type="match status" value="1"/>
</dbReference>
<dbReference type="Pfam" id="PF00958">
    <property type="entry name" value="GMP_synt_C"/>
    <property type="match status" value="1"/>
</dbReference>
<dbReference type="EC" id="6.3.5.2" evidence="2"/>
<evidence type="ECO:0000313" key="10">
    <source>
        <dbReference type="EMBL" id="SVA34744.1"/>
    </source>
</evidence>
<protein>
    <recommendedName>
        <fullName evidence="2">GMP synthase (glutamine-hydrolyzing)</fullName>
        <ecNumber evidence="2">6.3.5.2</ecNumber>
    </recommendedName>
</protein>
<dbReference type="SUPFAM" id="SSF52402">
    <property type="entry name" value="Adenine nucleotide alpha hydrolases-like"/>
    <property type="match status" value="1"/>
</dbReference>
<dbReference type="PRINTS" id="PR00097">
    <property type="entry name" value="ANTSNTHASEII"/>
</dbReference>
<dbReference type="GO" id="GO:0005829">
    <property type="term" value="C:cytosol"/>
    <property type="evidence" value="ECO:0007669"/>
    <property type="project" value="TreeGrafter"/>
</dbReference>
<dbReference type="NCBIfam" id="TIGR00888">
    <property type="entry name" value="guaA_Nterm"/>
    <property type="match status" value="1"/>
</dbReference>
<sequence length="556" mass="61229">MSSNSSTDPTRRITSSDDLEVSAYLEISQEKAGHGIPNSSSHVPQRESVLVIDFGSQYSRLIARRIRESKVYCEIIPYSATWDSVKDLNPRGVVLSGGPASVYDSNPPLAPSWVYECGLPILGICYGMQVMVHQLGGKVAPATKREYGHAVLHQNSTDEPLLHGLPSSIPVWMSHADQITELPPGFNAKAYTDNAPVAVTANDQGMLGIQFHPEVAHTPHGVDIINNFLYKICGMGELWTSGNFVNESVDRIKAQVGDGKVICALSGGVDSAVAATLVHKAIGDQLTCIFVDNGLMRKEEPDRVKTTFEKYLNVNLIFSESTERFLSSLKGIVDPEQKRKIIGNEFINVFDEEAARLGQVDFLTQGTLYPDVIESASPENSVSATIKTHHNVGGLPEHMKLELVEPLRYLFKDEVREVGLELGLPEEMVFRQPFPGPGLAIRIMGEVTHSKLEILRAADWIVMDEIKANDLYRELWQTFAVLTGSRSVGVTGDFRTYGHVIAIRAVKSDDAMTADWARLPYDVLSSISSRIANEVPDVNRVVFDITSKPPGTIEWE</sequence>
<dbReference type="EMBL" id="UINC01007716">
    <property type="protein sequence ID" value="SVA34744.1"/>
    <property type="molecule type" value="Genomic_DNA"/>
</dbReference>
<dbReference type="Pfam" id="PF03054">
    <property type="entry name" value="tRNA_Me_trans"/>
    <property type="match status" value="1"/>
</dbReference>
<gene>
    <name evidence="10" type="ORF">METZ01_LOCUS87598</name>
</gene>
<dbReference type="FunFam" id="3.40.50.880:FF:000001">
    <property type="entry name" value="GMP synthase [glutamine-hydrolyzing]"/>
    <property type="match status" value="1"/>
</dbReference>
<keyword evidence="4" id="KW-0547">Nucleotide-binding</keyword>
<evidence type="ECO:0000256" key="6">
    <source>
        <dbReference type="ARBA" id="ARBA00022755"/>
    </source>
</evidence>
<dbReference type="InterPro" id="IPR017926">
    <property type="entry name" value="GATASE"/>
</dbReference>
<dbReference type="PRINTS" id="PR00099">
    <property type="entry name" value="CPSGATASE"/>
</dbReference>
<keyword evidence="3" id="KW-0436">Ligase</keyword>
<name>A0A381V3G2_9ZZZZ</name>
<dbReference type="InterPro" id="IPR025777">
    <property type="entry name" value="GMPS_ATP_PPase_dom"/>
</dbReference>
<dbReference type="InterPro" id="IPR029062">
    <property type="entry name" value="Class_I_gatase-like"/>
</dbReference>
<dbReference type="Gene3D" id="3.40.50.880">
    <property type="match status" value="1"/>
</dbReference>
<evidence type="ECO:0000256" key="3">
    <source>
        <dbReference type="ARBA" id="ARBA00022598"/>
    </source>
</evidence>
<proteinExistence type="inferred from homology"/>
<keyword evidence="6" id="KW-0658">Purine biosynthesis</keyword>
<dbReference type="AlphaFoldDB" id="A0A381V3G2"/>
<keyword evidence="8" id="KW-0315">Glutamine amidotransferase</keyword>
<dbReference type="PRINTS" id="PR00096">
    <property type="entry name" value="GATASE"/>
</dbReference>
<reference evidence="10" key="1">
    <citation type="submission" date="2018-05" db="EMBL/GenBank/DDBJ databases">
        <authorList>
            <person name="Lanie J.A."/>
            <person name="Ng W.-L."/>
            <person name="Kazmierczak K.M."/>
            <person name="Andrzejewski T.M."/>
            <person name="Davidsen T.M."/>
            <person name="Wayne K.J."/>
            <person name="Tettelin H."/>
            <person name="Glass J.I."/>
            <person name="Rusch D."/>
            <person name="Podicherti R."/>
            <person name="Tsui H.-C.T."/>
            <person name="Winkler M.E."/>
        </authorList>
    </citation>
    <scope>NUCLEOTIDE SEQUENCE</scope>
</reference>
<accession>A0A381V3G2</accession>
<dbReference type="HAMAP" id="MF_00344">
    <property type="entry name" value="GMP_synthase"/>
    <property type="match status" value="1"/>
</dbReference>
<dbReference type="NCBIfam" id="NF000848">
    <property type="entry name" value="PRK00074.1"/>
    <property type="match status" value="1"/>
</dbReference>
<evidence type="ECO:0000256" key="1">
    <source>
        <dbReference type="ARBA" id="ARBA00005153"/>
    </source>
</evidence>
<feature type="domain" description="GMPS ATP-PPase" evidence="9">
    <location>
        <begin position="239"/>
        <end position="431"/>
    </location>
</feature>
<dbReference type="Gene3D" id="3.30.300.10">
    <property type="match status" value="1"/>
</dbReference>
<dbReference type="FunFam" id="3.30.300.10:FF:000002">
    <property type="entry name" value="GMP synthase [glutamine-hydrolyzing]"/>
    <property type="match status" value="1"/>
</dbReference>
<evidence type="ECO:0000259" key="9">
    <source>
        <dbReference type="PROSITE" id="PS51553"/>
    </source>
</evidence>
<keyword evidence="5" id="KW-0332">GMP biosynthesis</keyword>
<organism evidence="10">
    <name type="scientific">marine metagenome</name>
    <dbReference type="NCBI Taxonomy" id="408172"/>
    <lineage>
        <taxon>unclassified sequences</taxon>
        <taxon>metagenomes</taxon>
        <taxon>ecological metagenomes</taxon>
    </lineage>
</organism>
<dbReference type="SUPFAM" id="SSF54810">
    <property type="entry name" value="GMP synthetase C-terminal dimerisation domain"/>
    <property type="match status" value="1"/>
</dbReference>
<dbReference type="InterPro" id="IPR004739">
    <property type="entry name" value="GMP_synth_GATase"/>
</dbReference>
<evidence type="ECO:0000256" key="4">
    <source>
        <dbReference type="ARBA" id="ARBA00022741"/>
    </source>
</evidence>
<evidence type="ECO:0000256" key="7">
    <source>
        <dbReference type="ARBA" id="ARBA00022840"/>
    </source>
</evidence>
<dbReference type="PANTHER" id="PTHR11922:SF2">
    <property type="entry name" value="GMP SYNTHASE [GLUTAMINE-HYDROLYZING]"/>
    <property type="match status" value="1"/>
</dbReference>
<keyword evidence="7" id="KW-0067">ATP-binding</keyword>